<name>E9L1R3_9ZZZZ</name>
<dbReference type="Pfam" id="PF03033">
    <property type="entry name" value="Glyco_transf_28"/>
    <property type="match status" value="1"/>
</dbReference>
<accession>E9L1R3</accession>
<proteinExistence type="predicted"/>
<evidence type="ECO:0000259" key="1">
    <source>
        <dbReference type="Pfam" id="PF03033"/>
    </source>
</evidence>
<evidence type="ECO:0000259" key="2">
    <source>
        <dbReference type="Pfam" id="PF06722"/>
    </source>
</evidence>
<dbReference type="FunFam" id="3.40.50.2000:FF:000292">
    <property type="entry name" value="Glycosyltransferase GtfE"/>
    <property type="match status" value="1"/>
</dbReference>
<feature type="domain" description="Erythromycin biosynthesis protein CIII-like C-terminal" evidence="2">
    <location>
        <begin position="294"/>
        <end position="376"/>
    </location>
</feature>
<evidence type="ECO:0000313" key="3">
    <source>
        <dbReference type="EMBL" id="ADU56142.1"/>
    </source>
</evidence>
<dbReference type="FunFam" id="3.40.50.2000:FF:000009">
    <property type="entry name" value="Sterol 3-beta-glucosyltransferase UGT80A2"/>
    <property type="match status" value="1"/>
</dbReference>
<dbReference type="SUPFAM" id="SSF53756">
    <property type="entry name" value="UDP-Glycosyltransferase/glycogen phosphorylase"/>
    <property type="match status" value="1"/>
</dbReference>
<dbReference type="Pfam" id="PF06722">
    <property type="entry name" value="EryCIII-like_C"/>
    <property type="match status" value="1"/>
</dbReference>
<sequence>MRVLLSTSGSRGDVESQLALAVRLQEIGTQVRVCAPPASAERLEEVGVPFVPVGQAMRMMLQDGMAPPSPEDERRMAAESIAVQFDQVPAAAQGCDAVVATGELSAAVAVRSVAEKLGIPYFYAAYSPVYLPSPHFPPPLDEPLAPGVTGNQALWDQRGRDFCERFGEPVTSLRAGIGLPPVSDIFRYGHTDRPWLASDPVLAPLQPGLDAVQTGAWITPDERPLSAELEAFLAAGPPPVYVGFGSTTETGEATRVALDVVRAQGRRAILLRGWADAAGPDQATDCLTIEEANFHRLFGRVAAVIHHGGAGTVTAAALAGSPQVVIAQYTDQPYFAQRVAELGIGVAHDGPVPTFDSLSAALTTALDPATAARAAAVAGTIRTDGPAVAARLLHDEVRRMQSSVPA</sequence>
<dbReference type="GO" id="GO:0008194">
    <property type="term" value="F:UDP-glycosyltransferase activity"/>
    <property type="evidence" value="ECO:0007669"/>
    <property type="project" value="InterPro"/>
</dbReference>
<dbReference type="InterPro" id="IPR004276">
    <property type="entry name" value="GlycoTrans_28_N"/>
</dbReference>
<dbReference type="PANTHER" id="PTHR48050">
    <property type="entry name" value="STEROL 3-BETA-GLUCOSYLTRANSFERASE"/>
    <property type="match status" value="1"/>
</dbReference>
<dbReference type="GO" id="GO:0005975">
    <property type="term" value="P:carbohydrate metabolic process"/>
    <property type="evidence" value="ECO:0007669"/>
    <property type="project" value="InterPro"/>
</dbReference>
<dbReference type="AlphaFoldDB" id="E9L1R3"/>
<dbReference type="EMBL" id="HM486076">
    <property type="protein sequence ID" value="ADU56142.1"/>
    <property type="molecule type" value="Genomic_DNA"/>
</dbReference>
<organism evidence="3">
    <name type="scientific">uncultured organism CA915</name>
    <dbReference type="NCBI Taxonomy" id="941422"/>
    <lineage>
        <taxon>unclassified sequences</taxon>
        <taxon>environmental samples</taxon>
    </lineage>
</organism>
<dbReference type="PANTHER" id="PTHR48050:SF13">
    <property type="entry name" value="STEROL 3-BETA-GLUCOSYLTRANSFERASE UGT80A2"/>
    <property type="match status" value="1"/>
</dbReference>
<dbReference type="CDD" id="cd03784">
    <property type="entry name" value="GT1_Gtf-like"/>
    <property type="match status" value="1"/>
</dbReference>
<protein>
    <submittedName>
        <fullName evidence="3">Uncharacterized protein</fullName>
    </submittedName>
</protein>
<gene>
    <name evidence="3" type="ORF">CA915-21</name>
</gene>
<reference evidence="3" key="1">
    <citation type="journal article" date="2010" name="J. Am. Chem. Soc.">
        <title>Tailoring enzyme-rich environmental DNA clones: a source of enzymes for generating libraries of unnatural natural products.</title>
        <authorList>
            <person name="Banik J.J."/>
            <person name="Craig J.W."/>
            <person name="Calle P.Y."/>
            <person name="Brady S.F."/>
        </authorList>
    </citation>
    <scope>NUCLEOTIDE SEQUENCE</scope>
</reference>
<dbReference type="GO" id="GO:0016758">
    <property type="term" value="F:hexosyltransferase activity"/>
    <property type="evidence" value="ECO:0007669"/>
    <property type="project" value="InterPro"/>
</dbReference>
<dbReference type="InterPro" id="IPR002213">
    <property type="entry name" value="UDP_glucos_trans"/>
</dbReference>
<dbReference type="Gene3D" id="3.40.50.2000">
    <property type="entry name" value="Glycogen Phosphorylase B"/>
    <property type="match status" value="2"/>
</dbReference>
<feature type="domain" description="Glycosyltransferase family 28 N-terminal" evidence="1">
    <location>
        <begin position="3"/>
        <end position="131"/>
    </location>
</feature>
<dbReference type="InterPro" id="IPR050426">
    <property type="entry name" value="Glycosyltransferase_28"/>
</dbReference>
<dbReference type="InterPro" id="IPR010610">
    <property type="entry name" value="EryCIII-like_C"/>
</dbReference>